<dbReference type="SFLD" id="SFLDG00180">
    <property type="entry name" value="muconate_cycloisomerase"/>
    <property type="match status" value="1"/>
</dbReference>
<dbReference type="InterPro" id="IPR029065">
    <property type="entry name" value="Enolase_C-like"/>
</dbReference>
<evidence type="ECO:0000256" key="6">
    <source>
        <dbReference type="PIRSR" id="PIRSR634603-3"/>
    </source>
</evidence>
<feature type="binding site" evidence="6">
    <location>
        <position position="223"/>
    </location>
    <ligand>
        <name>Mg(2+)</name>
        <dbReference type="ChEBI" id="CHEBI:18420"/>
    </ligand>
</feature>
<dbReference type="Gene3D" id="3.20.20.120">
    <property type="entry name" value="Enolase-like C-terminal domain"/>
    <property type="match status" value="1"/>
</dbReference>
<evidence type="ECO:0000256" key="1">
    <source>
        <dbReference type="ARBA" id="ARBA00008031"/>
    </source>
</evidence>
<comment type="similarity">
    <text evidence="1 7">Belongs to the mandelate racemase/muconate lactonizing enzyme family.</text>
</comment>
<dbReference type="PANTHER" id="PTHR48073:SF2">
    <property type="entry name" value="O-SUCCINYLBENZOATE SYNTHASE"/>
    <property type="match status" value="1"/>
</dbReference>
<proteinExistence type="inferred from homology"/>
<evidence type="ECO:0000256" key="3">
    <source>
        <dbReference type="ARBA" id="ARBA00022842"/>
    </source>
</evidence>
<comment type="cofactor">
    <cofactor evidence="6 7">
        <name>Mg(2+)</name>
        <dbReference type="ChEBI" id="CHEBI:18420"/>
    </cofactor>
    <text evidence="6 7">Binds 1 Mg(2+) ion per subunit.</text>
</comment>
<keyword evidence="3 6" id="KW-0460">Magnesium</keyword>
<dbReference type="SFLD" id="SFLDS00001">
    <property type="entry name" value="Enolase"/>
    <property type="match status" value="1"/>
</dbReference>
<dbReference type="Proteomes" id="UP000452141">
    <property type="component" value="Unassembled WGS sequence"/>
</dbReference>
<dbReference type="PANTHER" id="PTHR48073">
    <property type="entry name" value="O-SUCCINYLBENZOATE SYNTHASE-RELATED"/>
    <property type="match status" value="1"/>
</dbReference>
<dbReference type="AlphaFoldDB" id="A0A844FMW1"/>
<feature type="domain" description="Mandelate racemase/muconate lactonizing enzyme C-terminal" evidence="8">
    <location>
        <begin position="145"/>
        <end position="244"/>
    </location>
</feature>
<dbReference type="Gene3D" id="3.30.390.10">
    <property type="entry name" value="Enolase-like, N-terminal domain"/>
    <property type="match status" value="1"/>
</dbReference>
<keyword evidence="2 6" id="KW-0479">Metal-binding</keyword>
<gene>
    <name evidence="9" type="ORF">FYJ61_04300</name>
</gene>
<evidence type="ECO:0000256" key="2">
    <source>
        <dbReference type="ARBA" id="ARBA00022723"/>
    </source>
</evidence>
<dbReference type="Pfam" id="PF02746">
    <property type="entry name" value="MR_MLE_N"/>
    <property type="match status" value="1"/>
</dbReference>
<evidence type="ECO:0000256" key="5">
    <source>
        <dbReference type="PIRSR" id="PIRSR634603-1"/>
    </source>
</evidence>
<keyword evidence="4 7" id="KW-0413">Isomerase</keyword>
<accession>A0A844FMW1</accession>
<feature type="binding site" evidence="6">
    <location>
        <position position="248"/>
    </location>
    <ligand>
        <name>Mg(2+)</name>
        <dbReference type="ChEBI" id="CHEBI:18420"/>
    </ligand>
</feature>
<evidence type="ECO:0000256" key="7">
    <source>
        <dbReference type="RuleBase" id="RU366006"/>
    </source>
</evidence>
<dbReference type="InterPro" id="IPR013342">
    <property type="entry name" value="Mandelate_racemase_C"/>
</dbReference>
<evidence type="ECO:0000313" key="10">
    <source>
        <dbReference type="Proteomes" id="UP000452141"/>
    </source>
</evidence>
<dbReference type="CDD" id="cd03319">
    <property type="entry name" value="L-Ala-DL-Glu_epimerase"/>
    <property type="match status" value="1"/>
</dbReference>
<name>A0A844FMW1_9LACO</name>
<dbReference type="InterPro" id="IPR036849">
    <property type="entry name" value="Enolase-like_C_sf"/>
</dbReference>
<dbReference type="InterPro" id="IPR029017">
    <property type="entry name" value="Enolase-like_N"/>
</dbReference>
<dbReference type="SUPFAM" id="SSF54826">
    <property type="entry name" value="Enolase N-terminal domain-like"/>
    <property type="match status" value="1"/>
</dbReference>
<dbReference type="EMBL" id="VUMW01000008">
    <property type="protein sequence ID" value="MST79708.1"/>
    <property type="molecule type" value="Genomic_DNA"/>
</dbReference>
<dbReference type="InterPro" id="IPR013341">
    <property type="entry name" value="Mandelate_racemase_N_dom"/>
</dbReference>
<feature type="active site" description="Proton acceptor; specific for (S)-substrate epimerization" evidence="5">
    <location>
        <position position="272"/>
    </location>
</feature>
<sequence>MTDPFAIQDLDVSLKQIPLKHPFVTALHRVDKINAVRVKVTLANGVTGIGTCTPNEKVTGDTVSSTAAVITDAIKPVVVGQSITNWRPLLASLKDAIVHNAPAKTAVEIALYQAKAASLGLSLTQLLGANSGFVETDYTISIGPSDQMIAEAQKMVDQGFKSLKLKLGADNLDRNIKLIEDLAYAVGPMIHLRLDMNQAWDARQTMQAATYWKKQGLLIDFIEQPVPAWDLDSMAFLTKNCPYAIMADESVESYRDAQKLIAMHACDYINIKLMKTGGLSEAQKINDLAESNGIKTMVGSMIESIESLSAACAFYLANPNTVFADLDSIFMAEQDPDLALYAEISGDQIGVK</sequence>
<reference evidence="9 10" key="1">
    <citation type="submission" date="2019-08" db="EMBL/GenBank/DDBJ databases">
        <title>In-depth cultivation of the pig gut microbiome towards novel bacterial diversity and tailored functional studies.</title>
        <authorList>
            <person name="Wylensek D."/>
            <person name="Hitch T.C.A."/>
            <person name="Clavel T."/>
        </authorList>
    </citation>
    <scope>NUCLEOTIDE SEQUENCE [LARGE SCALE GENOMIC DNA]</scope>
    <source>
        <strain evidence="9 10">WCA-470BD-2E</strain>
    </source>
</reference>
<dbReference type="Pfam" id="PF13378">
    <property type="entry name" value="MR_MLE_C"/>
    <property type="match status" value="1"/>
</dbReference>
<dbReference type="GO" id="GO:0046872">
    <property type="term" value="F:metal ion binding"/>
    <property type="evidence" value="ECO:0007669"/>
    <property type="project" value="UniProtKB-KW"/>
</dbReference>
<dbReference type="RefSeq" id="WP_154486707.1">
    <property type="nucleotide sequence ID" value="NZ_JBKZBH010000031.1"/>
</dbReference>
<comment type="caution">
    <text evidence="9">The sequence shown here is derived from an EMBL/GenBank/DDBJ whole genome shotgun (WGS) entry which is preliminary data.</text>
</comment>
<dbReference type="SUPFAM" id="SSF51604">
    <property type="entry name" value="Enolase C-terminal domain-like"/>
    <property type="match status" value="1"/>
</dbReference>
<dbReference type="GO" id="GO:0016855">
    <property type="term" value="F:racemase and epimerase activity, acting on amino acids and derivatives"/>
    <property type="evidence" value="ECO:0007669"/>
    <property type="project" value="UniProtKB-UniRule"/>
</dbReference>
<evidence type="ECO:0000256" key="4">
    <source>
        <dbReference type="ARBA" id="ARBA00023235"/>
    </source>
</evidence>
<dbReference type="EC" id="5.1.1.-" evidence="7"/>
<feature type="active site" description="Proton acceptor; specific for (R)-substrate epimerization" evidence="5">
    <location>
        <position position="166"/>
    </location>
</feature>
<dbReference type="InterPro" id="IPR034603">
    <property type="entry name" value="Dipeptide_epimerase"/>
</dbReference>
<dbReference type="SMART" id="SM00922">
    <property type="entry name" value="MR_MLE"/>
    <property type="match status" value="1"/>
</dbReference>
<evidence type="ECO:0000259" key="8">
    <source>
        <dbReference type="SMART" id="SM00922"/>
    </source>
</evidence>
<organism evidence="9 10">
    <name type="scientific">Lactobacillus equicursoris</name>
    <dbReference type="NCBI Taxonomy" id="420645"/>
    <lineage>
        <taxon>Bacteria</taxon>
        <taxon>Bacillati</taxon>
        <taxon>Bacillota</taxon>
        <taxon>Bacilli</taxon>
        <taxon>Lactobacillales</taxon>
        <taxon>Lactobacillaceae</taxon>
        <taxon>Lactobacillus</taxon>
    </lineage>
</organism>
<dbReference type="SFLD" id="SFLDF00009">
    <property type="entry name" value="o-succinylbenzoate_synthase"/>
    <property type="match status" value="1"/>
</dbReference>
<protein>
    <recommendedName>
        <fullName evidence="7">Dipeptide epimerase</fullName>
        <ecNumber evidence="7">5.1.1.-</ecNumber>
    </recommendedName>
</protein>
<evidence type="ECO:0000313" key="9">
    <source>
        <dbReference type="EMBL" id="MST79708.1"/>
    </source>
</evidence>
<feature type="binding site" evidence="6">
    <location>
        <position position="195"/>
    </location>
    <ligand>
        <name>Mg(2+)</name>
        <dbReference type="ChEBI" id="CHEBI:18420"/>
    </ligand>
</feature>